<dbReference type="EMBL" id="FQXT01000003">
    <property type="protein sequence ID" value="SHI05683.1"/>
    <property type="molecule type" value="Genomic_DNA"/>
</dbReference>
<organism evidence="3 4">
    <name type="scientific">Leeuwenhoekiella palythoae</name>
    <dbReference type="NCBI Taxonomy" id="573501"/>
    <lineage>
        <taxon>Bacteria</taxon>
        <taxon>Pseudomonadati</taxon>
        <taxon>Bacteroidota</taxon>
        <taxon>Flavobacteriia</taxon>
        <taxon>Flavobacteriales</taxon>
        <taxon>Flavobacteriaceae</taxon>
        <taxon>Leeuwenhoekiella</taxon>
    </lineage>
</organism>
<feature type="signal peptide" evidence="1">
    <location>
        <begin position="1"/>
        <end position="19"/>
    </location>
</feature>
<keyword evidence="5" id="KW-1185">Reference proteome</keyword>
<reference evidence="4" key="2">
    <citation type="submission" date="2016-11" db="EMBL/GenBank/DDBJ databases">
        <authorList>
            <person name="Varghese N."/>
            <person name="Submissions S."/>
        </authorList>
    </citation>
    <scope>NUCLEOTIDE SEQUENCE [LARGE SCALE GENOMIC DNA]</scope>
    <source>
        <strain evidence="4">DSM 19859</strain>
    </source>
</reference>
<dbReference type="NCBIfam" id="NF041634">
    <property type="entry name" value="HAEPLYID"/>
    <property type="match status" value="1"/>
</dbReference>
<evidence type="ECO:0000256" key="1">
    <source>
        <dbReference type="SAM" id="SignalP"/>
    </source>
</evidence>
<evidence type="ECO:0000313" key="4">
    <source>
        <dbReference type="Proteomes" id="UP000184240"/>
    </source>
</evidence>
<accession>A0A1M5Y2G3</accession>
<name>A0A1M5Y2G3_9FLAO</name>
<dbReference type="EMBL" id="QOVN01000002">
    <property type="protein sequence ID" value="RXG30400.1"/>
    <property type="molecule type" value="Genomic_DNA"/>
</dbReference>
<gene>
    <name evidence="2" type="ORF">DSM01_1150</name>
    <name evidence="3" type="ORF">SAMN04487999_1857</name>
</gene>
<reference evidence="2 5" key="3">
    <citation type="submission" date="2018-07" db="EMBL/GenBank/DDBJ databases">
        <title>Leeuwenhoekiella genomics.</title>
        <authorList>
            <person name="Tahon G."/>
            <person name="Willems A."/>
        </authorList>
    </citation>
    <scope>NUCLEOTIDE SEQUENCE [LARGE SCALE GENOMIC DNA]</scope>
    <source>
        <strain evidence="2 5">LMG 24856</strain>
    </source>
</reference>
<evidence type="ECO:0000313" key="5">
    <source>
        <dbReference type="Proteomes" id="UP000290037"/>
    </source>
</evidence>
<dbReference type="Proteomes" id="UP000290037">
    <property type="component" value="Unassembled WGS sequence"/>
</dbReference>
<protein>
    <recommendedName>
        <fullName evidence="6">Phosphoribosylformylglycinamidine synthase</fullName>
    </recommendedName>
</protein>
<dbReference type="AlphaFoldDB" id="A0A1M5Y2G3"/>
<evidence type="ECO:0000313" key="3">
    <source>
        <dbReference type="EMBL" id="SHI05683.1"/>
    </source>
</evidence>
<dbReference type="InterPro" id="IPR048131">
    <property type="entry name" value="HAEPLYID-like"/>
</dbReference>
<dbReference type="STRING" id="573501.SAMN04487999_1857"/>
<feature type="chain" id="PRO_5013110411" description="Phosphoribosylformylglycinamidine synthase" evidence="1">
    <location>
        <begin position="20"/>
        <end position="282"/>
    </location>
</feature>
<dbReference type="OrthoDB" id="892490at2"/>
<proteinExistence type="predicted"/>
<keyword evidence="1" id="KW-0732">Signal</keyword>
<sequence length="282" mass="32134">MKHLPLVLLMAVLTQYTYAQETEPNAIKDSLYIAEVEGSQEPLKILHAEPLYIDLIRDLGARKGEKEWNIGLGLTDRDRYDEYLALVEYEWAPADRLGLEIELPFSLHYPIGENGDAPGNRLNSIKIAGQYTFWVSEKHKTSLAFGYIQEFELTNFNNYGAGKLFTGNVYNPFFIAAKRLGSNFHSLIYTGPAIAHHFSDGALHTSWQINSNIHYMISGTRNFIGLEFNKEFNQGDFDMTIRPQLRLDVAENLLIGIVTGIPINRETERFSSFLRLIYEPGH</sequence>
<evidence type="ECO:0008006" key="6">
    <source>
        <dbReference type="Google" id="ProtNLM"/>
    </source>
</evidence>
<dbReference type="RefSeq" id="WP_072982445.1">
    <property type="nucleotide sequence ID" value="NZ_FQXT01000003.1"/>
</dbReference>
<reference evidence="3" key="1">
    <citation type="submission" date="2016-11" db="EMBL/GenBank/DDBJ databases">
        <authorList>
            <person name="Jaros S."/>
            <person name="Januszkiewicz K."/>
            <person name="Wedrychowicz H."/>
        </authorList>
    </citation>
    <scope>NUCLEOTIDE SEQUENCE [LARGE SCALE GENOMIC DNA]</scope>
    <source>
        <strain evidence="3">DSM 19859</strain>
    </source>
</reference>
<evidence type="ECO:0000313" key="2">
    <source>
        <dbReference type="EMBL" id="RXG30400.1"/>
    </source>
</evidence>
<dbReference type="Proteomes" id="UP000184240">
    <property type="component" value="Unassembled WGS sequence"/>
</dbReference>